<dbReference type="CDD" id="cd01837">
    <property type="entry name" value="SGNH_plant_lipase_like"/>
    <property type="match status" value="1"/>
</dbReference>
<dbReference type="GO" id="GO:0016042">
    <property type="term" value="P:lipid catabolic process"/>
    <property type="evidence" value="ECO:0007669"/>
    <property type="project" value="UniProtKB-KW"/>
</dbReference>
<dbReference type="InterPro" id="IPR036514">
    <property type="entry name" value="SGNH_hydro_sf"/>
</dbReference>
<evidence type="ECO:0000256" key="4">
    <source>
        <dbReference type="SAM" id="SignalP"/>
    </source>
</evidence>
<evidence type="ECO:0000256" key="2">
    <source>
        <dbReference type="ARBA" id="ARBA00022801"/>
    </source>
</evidence>
<keyword evidence="3" id="KW-0442">Lipid degradation</keyword>
<evidence type="ECO:0000256" key="1">
    <source>
        <dbReference type="ARBA" id="ARBA00008668"/>
    </source>
</evidence>
<dbReference type="OrthoDB" id="1600564at2759"/>
<reference evidence="5" key="1">
    <citation type="submission" date="2020-01" db="EMBL/GenBank/DDBJ databases">
        <title>Genome sequence of Kobresia littledalei, the first chromosome-level genome in the family Cyperaceae.</title>
        <authorList>
            <person name="Qu G."/>
        </authorList>
    </citation>
    <scope>NUCLEOTIDE SEQUENCE</scope>
    <source>
        <strain evidence="5">C.B.Clarke</strain>
        <tissue evidence="5">Leaf</tissue>
    </source>
</reference>
<keyword evidence="3" id="KW-0443">Lipid metabolism</keyword>
<dbReference type="Pfam" id="PF00657">
    <property type="entry name" value="Lipase_GDSL"/>
    <property type="match status" value="1"/>
</dbReference>
<evidence type="ECO:0000313" key="5">
    <source>
        <dbReference type="EMBL" id="KAF3325280.1"/>
    </source>
</evidence>
<dbReference type="Proteomes" id="UP000623129">
    <property type="component" value="Unassembled WGS sequence"/>
</dbReference>
<keyword evidence="2" id="KW-0378">Hydrolase</keyword>
<name>A0A833QHX9_9POAL</name>
<gene>
    <name evidence="5" type="ORF">FCM35_KLT10351</name>
</gene>
<dbReference type="GO" id="GO:0016788">
    <property type="term" value="F:hydrolase activity, acting on ester bonds"/>
    <property type="evidence" value="ECO:0007669"/>
    <property type="project" value="InterPro"/>
</dbReference>
<evidence type="ECO:0000313" key="6">
    <source>
        <dbReference type="Proteomes" id="UP000623129"/>
    </source>
</evidence>
<dbReference type="InterPro" id="IPR035669">
    <property type="entry name" value="SGNH_plant_lipase-like"/>
</dbReference>
<accession>A0A833QHX9</accession>
<dbReference type="PANTHER" id="PTHR45648">
    <property type="entry name" value="GDSL LIPASE/ACYLHYDROLASE FAMILY PROTEIN (AFU_ORTHOLOGUE AFUA_4G14700)"/>
    <property type="match status" value="1"/>
</dbReference>
<dbReference type="Gene3D" id="3.40.50.1110">
    <property type="entry name" value="SGNH hydrolase"/>
    <property type="match status" value="1"/>
</dbReference>
<comment type="similarity">
    <text evidence="1">Belongs to the 'GDSL' lipolytic enzyme family.</text>
</comment>
<feature type="chain" id="PRO_5032634651" evidence="4">
    <location>
        <begin position="25"/>
        <end position="358"/>
    </location>
</feature>
<dbReference type="InterPro" id="IPR001087">
    <property type="entry name" value="GDSL"/>
</dbReference>
<protein>
    <submittedName>
        <fullName evidence="5">GDSL esterase/lipase</fullName>
    </submittedName>
</protein>
<keyword evidence="4" id="KW-0732">Signal</keyword>
<comment type="caution">
    <text evidence="5">The sequence shown here is derived from an EMBL/GenBank/DDBJ whole genome shotgun (WGS) entry which is preliminary data.</text>
</comment>
<dbReference type="AlphaFoldDB" id="A0A833QHX9"/>
<dbReference type="InterPro" id="IPR051058">
    <property type="entry name" value="GDSL_Est/Lipase"/>
</dbReference>
<keyword evidence="6" id="KW-1185">Reference proteome</keyword>
<dbReference type="EMBL" id="SWLB01000020">
    <property type="protein sequence ID" value="KAF3325280.1"/>
    <property type="molecule type" value="Genomic_DNA"/>
</dbReference>
<sequence length="358" mass="39031">MGPFTFSLTSFVVLALFHAITVESAAVPAIFVFGDSVADVGNNNYLNVPISLKSNFPHNGIDFPGQVPTGRFTNGFNTIDYIAMKLGFKESPPPYLSIKNVTETLRRGVNFASAGSGILQTTGKGTLDMATQVNYFAKTKHDLTNLLGAKVVDDCLAIALFYFVTANNDMFAYYYATGAANSTENAQFISNLVDEFLGHLKMIYNLGARKFAITGTGLLGCAPYLRSLNPTGGCIDELNQLSEQFNAVAEPRIKQLSCQLAGFKYSYYNSIIAANVILAVPHKYGFKELTSACCGAGKFNGEAQCTPNATYCSNRNEYLFWDRFHPTQSLYSLTAKFQLVGSIKLVTPINLKQLVVQS</sequence>
<evidence type="ECO:0000256" key="3">
    <source>
        <dbReference type="ARBA" id="ARBA00022963"/>
    </source>
</evidence>
<feature type="signal peptide" evidence="4">
    <location>
        <begin position="1"/>
        <end position="24"/>
    </location>
</feature>
<organism evidence="5 6">
    <name type="scientific">Carex littledalei</name>
    <dbReference type="NCBI Taxonomy" id="544730"/>
    <lineage>
        <taxon>Eukaryota</taxon>
        <taxon>Viridiplantae</taxon>
        <taxon>Streptophyta</taxon>
        <taxon>Embryophyta</taxon>
        <taxon>Tracheophyta</taxon>
        <taxon>Spermatophyta</taxon>
        <taxon>Magnoliopsida</taxon>
        <taxon>Liliopsida</taxon>
        <taxon>Poales</taxon>
        <taxon>Cyperaceae</taxon>
        <taxon>Cyperoideae</taxon>
        <taxon>Cariceae</taxon>
        <taxon>Carex</taxon>
        <taxon>Carex subgen. Euthyceras</taxon>
    </lineage>
</organism>
<dbReference type="PANTHER" id="PTHR45648:SF172">
    <property type="entry name" value="(WILD MALAYSIAN BANANA) HYPOTHETICAL PROTEIN"/>
    <property type="match status" value="1"/>
</dbReference>
<proteinExistence type="inferred from homology"/>